<evidence type="ECO:0008006" key="3">
    <source>
        <dbReference type="Google" id="ProtNLM"/>
    </source>
</evidence>
<dbReference type="Proteomes" id="UP000819052">
    <property type="component" value="Unassembled WGS sequence"/>
</dbReference>
<evidence type="ECO:0000313" key="1">
    <source>
        <dbReference type="EMBL" id="NHZ41581.1"/>
    </source>
</evidence>
<proteinExistence type="predicted"/>
<organism evidence="1 2">
    <name type="scientific">Massilia aquatica</name>
    <dbReference type="NCBI Taxonomy" id="2609000"/>
    <lineage>
        <taxon>Bacteria</taxon>
        <taxon>Pseudomonadati</taxon>
        <taxon>Pseudomonadota</taxon>
        <taxon>Betaproteobacteria</taxon>
        <taxon>Burkholderiales</taxon>
        <taxon>Oxalobacteraceae</taxon>
        <taxon>Telluria group</taxon>
        <taxon>Massilia</taxon>
    </lineage>
</organism>
<reference evidence="1 2" key="1">
    <citation type="submission" date="2019-09" db="EMBL/GenBank/DDBJ databases">
        <title>Taxonomy of Antarctic Massilia spp.: description of Massilia rubra sp. nov., Massilia aquatica sp. nov., Massilia mucilaginosa sp. nov., Massilia frigida sp. nov. isolated from streams, lakes and regoliths.</title>
        <authorList>
            <person name="Holochova P."/>
            <person name="Sedlacek I."/>
            <person name="Kralova S."/>
            <person name="Maslanova I."/>
            <person name="Busse H.-J."/>
            <person name="Stankova E."/>
            <person name="Vrbovska V."/>
            <person name="Kovarovic V."/>
            <person name="Bartak M."/>
            <person name="Svec P."/>
            <person name="Pantucek R."/>
        </authorList>
    </citation>
    <scope>NUCLEOTIDE SEQUENCE [LARGE SCALE GENOMIC DNA]</scope>
    <source>
        <strain evidence="1 2">CCM 8693</strain>
    </source>
</reference>
<comment type="caution">
    <text evidence="1">The sequence shown here is derived from an EMBL/GenBank/DDBJ whole genome shotgun (WGS) entry which is preliminary data.</text>
</comment>
<accession>A0ABX0MC13</accession>
<keyword evidence="2" id="KW-1185">Reference proteome</keyword>
<evidence type="ECO:0000313" key="2">
    <source>
        <dbReference type="Proteomes" id="UP000819052"/>
    </source>
</evidence>
<dbReference type="RefSeq" id="WP_167077343.1">
    <property type="nucleotide sequence ID" value="NZ_VVIW01000008.1"/>
</dbReference>
<sequence>MQQHDYDPPEQFGGSASAVLRCLRELVELTGQDRTDAPPVLELQFGDILTLTSLAFDAPQPFLCVSVYLPRCALVAAAAPPLASPAYPGAEWLWDASEGRYIILHSIEIAQLADEPGLLDAILAAKDRAGAWLLSVSGQRA</sequence>
<dbReference type="EMBL" id="VVIW01000008">
    <property type="protein sequence ID" value="NHZ41581.1"/>
    <property type="molecule type" value="Genomic_DNA"/>
</dbReference>
<gene>
    <name evidence="1" type="ORF">F1609_15645</name>
</gene>
<protein>
    <recommendedName>
        <fullName evidence="3">Hydrogenase expression/formation protein</fullName>
    </recommendedName>
</protein>
<name>A0ABX0MC13_9BURK</name>